<comment type="catalytic activity">
    <reaction evidence="11">
        <text>Na(+)(in) + ATP + H2O = Na(+)(out) + ADP + phosphate + H(+)</text>
        <dbReference type="Rhea" id="RHEA:14633"/>
        <dbReference type="ChEBI" id="CHEBI:15377"/>
        <dbReference type="ChEBI" id="CHEBI:15378"/>
        <dbReference type="ChEBI" id="CHEBI:29101"/>
        <dbReference type="ChEBI" id="CHEBI:30616"/>
        <dbReference type="ChEBI" id="CHEBI:43474"/>
        <dbReference type="ChEBI" id="CHEBI:456216"/>
        <dbReference type="EC" id="7.2.2.3"/>
    </reaction>
    <physiologicalReaction direction="left-to-right" evidence="11">
        <dbReference type="Rhea" id="RHEA:14634"/>
    </physiologicalReaction>
</comment>
<evidence type="ECO:0000256" key="11">
    <source>
        <dbReference type="ARBA" id="ARBA00049499"/>
    </source>
</evidence>
<sequence length="94" mass="10432">MMSIMAGIVTAFSGQPATVSVVTVAYIRYLVLLSNIIPISMRVNLEFAKLVYSYKINFDPQIEGTITRNSNIPESLGRIQYLLSDKTGTLTQMI</sequence>
<keyword evidence="7" id="KW-0915">Sodium</keyword>
<dbReference type="GO" id="GO:0005524">
    <property type="term" value="F:ATP binding"/>
    <property type="evidence" value="ECO:0007669"/>
    <property type="project" value="UniProtKB-KW"/>
</dbReference>
<comment type="caution">
    <text evidence="13">The sequence shown here is derived from an EMBL/GenBank/DDBJ whole genome shotgun (WGS) entry which is preliminary data.</text>
</comment>
<reference evidence="13" key="1">
    <citation type="submission" date="2021-01" db="EMBL/GenBank/DDBJ databases">
        <authorList>
            <consortium name="Genoscope - CEA"/>
            <person name="William W."/>
        </authorList>
    </citation>
    <scope>NUCLEOTIDE SEQUENCE</scope>
</reference>
<keyword evidence="6" id="KW-1133">Transmembrane helix</keyword>
<dbReference type="GO" id="GO:0005802">
    <property type="term" value="C:trans-Golgi network"/>
    <property type="evidence" value="ECO:0007669"/>
    <property type="project" value="TreeGrafter"/>
</dbReference>
<dbReference type="GO" id="GO:0140326">
    <property type="term" value="F:ATPase-coupled intramembrane lipid transporter activity"/>
    <property type="evidence" value="ECO:0007669"/>
    <property type="project" value="TreeGrafter"/>
</dbReference>
<evidence type="ECO:0000256" key="12">
    <source>
        <dbReference type="ARBA" id="ARBA00067200"/>
    </source>
</evidence>
<evidence type="ECO:0000256" key="10">
    <source>
        <dbReference type="ARBA" id="ARBA00035029"/>
    </source>
</evidence>
<proteinExistence type="predicted"/>
<dbReference type="GO" id="GO:0008554">
    <property type="term" value="F:P-type sodium transporter activity"/>
    <property type="evidence" value="ECO:0007669"/>
    <property type="project" value="UniProtKB-EC"/>
</dbReference>
<dbReference type="Proteomes" id="UP000692954">
    <property type="component" value="Unassembled WGS sequence"/>
</dbReference>
<dbReference type="GO" id="GO:0005886">
    <property type="term" value="C:plasma membrane"/>
    <property type="evidence" value="ECO:0007669"/>
    <property type="project" value="TreeGrafter"/>
</dbReference>
<gene>
    <name evidence="13" type="ORF">PSON_ATCC_30995.1.T0270415</name>
</gene>
<name>A0A8S1M0A2_9CILI</name>
<dbReference type="PROSITE" id="PS00154">
    <property type="entry name" value="ATPASE_E1_E2"/>
    <property type="match status" value="1"/>
</dbReference>
<comment type="subcellular location">
    <subcellularLocation>
        <location evidence="1">Membrane</location>
        <topology evidence="1">Multi-pass membrane protein</topology>
    </subcellularLocation>
</comment>
<dbReference type="FunFam" id="3.40.50.1000:FF:000001">
    <property type="entry name" value="Phospholipid-transporting ATPase IC"/>
    <property type="match status" value="1"/>
</dbReference>
<dbReference type="AlphaFoldDB" id="A0A8S1M0A2"/>
<dbReference type="GO" id="GO:0006890">
    <property type="term" value="P:retrograde vesicle-mediated transport, Golgi to endoplasmic reticulum"/>
    <property type="evidence" value="ECO:0007669"/>
    <property type="project" value="TreeGrafter"/>
</dbReference>
<evidence type="ECO:0000256" key="6">
    <source>
        <dbReference type="ARBA" id="ARBA00022989"/>
    </source>
</evidence>
<accession>A0A8S1M0A2</accession>
<keyword evidence="8" id="KW-0472">Membrane</keyword>
<keyword evidence="9" id="KW-0813">Transport</keyword>
<evidence type="ECO:0000256" key="1">
    <source>
        <dbReference type="ARBA" id="ARBA00004141"/>
    </source>
</evidence>
<dbReference type="EMBL" id="CAJJDN010000027">
    <property type="protein sequence ID" value="CAD8071223.1"/>
    <property type="molecule type" value="Genomic_DNA"/>
</dbReference>
<dbReference type="PANTHER" id="PTHR24092">
    <property type="entry name" value="PROBABLE PHOSPHOLIPID-TRANSPORTING ATPASE"/>
    <property type="match status" value="1"/>
</dbReference>
<evidence type="ECO:0000256" key="3">
    <source>
        <dbReference type="ARBA" id="ARBA00022741"/>
    </source>
</evidence>
<dbReference type="OrthoDB" id="377733at2759"/>
<evidence type="ECO:0000256" key="5">
    <source>
        <dbReference type="ARBA" id="ARBA00022967"/>
    </source>
</evidence>
<dbReference type="GO" id="GO:0006897">
    <property type="term" value="P:endocytosis"/>
    <property type="evidence" value="ECO:0007669"/>
    <property type="project" value="TreeGrafter"/>
</dbReference>
<keyword evidence="9" id="KW-0406">Ion transport</keyword>
<organism evidence="13 14">
    <name type="scientific">Paramecium sonneborni</name>
    <dbReference type="NCBI Taxonomy" id="65129"/>
    <lineage>
        <taxon>Eukaryota</taxon>
        <taxon>Sar</taxon>
        <taxon>Alveolata</taxon>
        <taxon>Ciliophora</taxon>
        <taxon>Intramacronucleata</taxon>
        <taxon>Oligohymenophorea</taxon>
        <taxon>Peniculida</taxon>
        <taxon>Parameciidae</taxon>
        <taxon>Paramecium</taxon>
    </lineage>
</organism>
<dbReference type="GO" id="GO:0005768">
    <property type="term" value="C:endosome"/>
    <property type="evidence" value="ECO:0007669"/>
    <property type="project" value="TreeGrafter"/>
</dbReference>
<evidence type="ECO:0000256" key="2">
    <source>
        <dbReference type="ARBA" id="ARBA00022692"/>
    </source>
</evidence>
<dbReference type="EC" id="7.2.2.3" evidence="10"/>
<keyword evidence="3" id="KW-0547">Nucleotide-binding</keyword>
<evidence type="ECO:0000313" key="13">
    <source>
        <dbReference type="EMBL" id="CAD8071223.1"/>
    </source>
</evidence>
<dbReference type="InterPro" id="IPR018303">
    <property type="entry name" value="ATPase_P-typ_P_site"/>
</dbReference>
<dbReference type="PANTHER" id="PTHR24092:SF5">
    <property type="entry name" value="PHOSPHOLIPID-TRANSPORTING ATPASE"/>
    <property type="match status" value="1"/>
</dbReference>
<keyword evidence="14" id="KW-1185">Reference proteome</keyword>
<keyword evidence="5" id="KW-1278">Translocase</keyword>
<dbReference type="GO" id="GO:0045332">
    <property type="term" value="P:phospholipid translocation"/>
    <property type="evidence" value="ECO:0007669"/>
    <property type="project" value="TreeGrafter"/>
</dbReference>
<evidence type="ECO:0000256" key="4">
    <source>
        <dbReference type="ARBA" id="ARBA00022840"/>
    </source>
</evidence>
<protein>
    <recommendedName>
        <fullName evidence="12">P-type sodium-transporting ATPase4</fullName>
        <ecNumber evidence="10">7.2.2.3</ecNumber>
    </recommendedName>
</protein>
<evidence type="ECO:0000256" key="8">
    <source>
        <dbReference type="ARBA" id="ARBA00023136"/>
    </source>
</evidence>
<keyword evidence="9" id="KW-0739">Sodium transport</keyword>
<keyword evidence="2" id="KW-0812">Transmembrane</keyword>
<evidence type="ECO:0000256" key="9">
    <source>
        <dbReference type="ARBA" id="ARBA00023201"/>
    </source>
</evidence>
<evidence type="ECO:0000313" key="14">
    <source>
        <dbReference type="Proteomes" id="UP000692954"/>
    </source>
</evidence>
<keyword evidence="4" id="KW-0067">ATP-binding</keyword>
<evidence type="ECO:0000256" key="7">
    <source>
        <dbReference type="ARBA" id="ARBA00023053"/>
    </source>
</evidence>